<evidence type="ECO:0000313" key="5">
    <source>
        <dbReference type="Proteomes" id="UP000821866"/>
    </source>
</evidence>
<dbReference type="Proteomes" id="UP000821866">
    <property type="component" value="Chromosome 2"/>
</dbReference>
<comment type="caution">
    <text evidence="4">The sequence shown here is derived from an EMBL/GenBank/DDBJ whole genome shotgun (WGS) entry which is preliminary data.</text>
</comment>
<dbReference type="InterPro" id="IPR036875">
    <property type="entry name" value="Znf_CCHC_sf"/>
</dbReference>
<dbReference type="GO" id="GO:0003676">
    <property type="term" value="F:nucleic acid binding"/>
    <property type="evidence" value="ECO:0007669"/>
    <property type="project" value="InterPro"/>
</dbReference>
<evidence type="ECO:0000313" key="4">
    <source>
        <dbReference type="EMBL" id="KAH8032965.1"/>
    </source>
</evidence>
<organism evidence="4 5">
    <name type="scientific">Rhipicephalus microplus</name>
    <name type="common">Cattle tick</name>
    <name type="synonym">Boophilus microplus</name>
    <dbReference type="NCBI Taxonomy" id="6941"/>
    <lineage>
        <taxon>Eukaryota</taxon>
        <taxon>Metazoa</taxon>
        <taxon>Ecdysozoa</taxon>
        <taxon>Arthropoda</taxon>
        <taxon>Chelicerata</taxon>
        <taxon>Arachnida</taxon>
        <taxon>Acari</taxon>
        <taxon>Parasitiformes</taxon>
        <taxon>Ixodida</taxon>
        <taxon>Ixodoidea</taxon>
        <taxon>Ixodidae</taxon>
        <taxon>Rhipicephalinae</taxon>
        <taxon>Rhipicephalus</taxon>
        <taxon>Boophilus</taxon>
    </lineage>
</organism>
<keyword evidence="1" id="KW-0863">Zinc-finger</keyword>
<dbReference type="Gene3D" id="4.10.60.10">
    <property type="entry name" value="Zinc finger, CCHC-type"/>
    <property type="match status" value="1"/>
</dbReference>
<protein>
    <recommendedName>
        <fullName evidence="3">CCHC-type domain-containing protein</fullName>
    </recommendedName>
</protein>
<reference evidence="4" key="2">
    <citation type="submission" date="2021-09" db="EMBL/GenBank/DDBJ databases">
        <authorList>
            <person name="Jia N."/>
            <person name="Wang J."/>
            <person name="Shi W."/>
            <person name="Du L."/>
            <person name="Sun Y."/>
            <person name="Zhan W."/>
            <person name="Jiang J."/>
            <person name="Wang Q."/>
            <person name="Zhang B."/>
            <person name="Ji P."/>
            <person name="Sakyi L.B."/>
            <person name="Cui X."/>
            <person name="Yuan T."/>
            <person name="Jiang B."/>
            <person name="Yang W."/>
            <person name="Lam T.T.-Y."/>
            <person name="Chang Q."/>
            <person name="Ding S."/>
            <person name="Wang X."/>
            <person name="Zhu J."/>
            <person name="Ruan X."/>
            <person name="Zhao L."/>
            <person name="Wei J."/>
            <person name="Que T."/>
            <person name="Du C."/>
            <person name="Cheng J."/>
            <person name="Dai P."/>
            <person name="Han X."/>
            <person name="Huang E."/>
            <person name="Gao Y."/>
            <person name="Liu J."/>
            <person name="Shao H."/>
            <person name="Ye R."/>
            <person name="Li L."/>
            <person name="Wei W."/>
            <person name="Wang X."/>
            <person name="Wang C."/>
            <person name="Huo Q."/>
            <person name="Li W."/>
            <person name="Guo W."/>
            <person name="Chen H."/>
            <person name="Chen S."/>
            <person name="Zhou L."/>
            <person name="Zhou L."/>
            <person name="Ni X."/>
            <person name="Tian J."/>
            <person name="Zhou Y."/>
            <person name="Sheng Y."/>
            <person name="Liu T."/>
            <person name="Pan Y."/>
            <person name="Xia L."/>
            <person name="Li J."/>
            <person name="Zhao F."/>
            <person name="Cao W."/>
        </authorList>
    </citation>
    <scope>NUCLEOTIDE SEQUENCE</scope>
    <source>
        <strain evidence="4">Rmic-2018</strain>
        <tissue evidence="4">Larvae</tissue>
    </source>
</reference>
<accession>A0A9J6EFN9</accession>
<dbReference type="EMBL" id="JABSTU010000004">
    <property type="protein sequence ID" value="KAH8032965.1"/>
    <property type="molecule type" value="Genomic_DNA"/>
</dbReference>
<dbReference type="PROSITE" id="PS50158">
    <property type="entry name" value="ZF_CCHC"/>
    <property type="match status" value="1"/>
</dbReference>
<evidence type="ECO:0000259" key="3">
    <source>
        <dbReference type="PROSITE" id="PS50158"/>
    </source>
</evidence>
<reference evidence="4" key="1">
    <citation type="journal article" date="2020" name="Cell">
        <title>Large-Scale Comparative Analyses of Tick Genomes Elucidate Their Genetic Diversity and Vector Capacities.</title>
        <authorList>
            <consortium name="Tick Genome and Microbiome Consortium (TIGMIC)"/>
            <person name="Jia N."/>
            <person name="Wang J."/>
            <person name="Shi W."/>
            <person name="Du L."/>
            <person name="Sun Y."/>
            <person name="Zhan W."/>
            <person name="Jiang J.F."/>
            <person name="Wang Q."/>
            <person name="Zhang B."/>
            <person name="Ji P."/>
            <person name="Bell-Sakyi L."/>
            <person name="Cui X.M."/>
            <person name="Yuan T.T."/>
            <person name="Jiang B.G."/>
            <person name="Yang W.F."/>
            <person name="Lam T.T."/>
            <person name="Chang Q.C."/>
            <person name="Ding S.J."/>
            <person name="Wang X.J."/>
            <person name="Zhu J.G."/>
            <person name="Ruan X.D."/>
            <person name="Zhao L."/>
            <person name="Wei J.T."/>
            <person name="Ye R.Z."/>
            <person name="Que T.C."/>
            <person name="Du C.H."/>
            <person name="Zhou Y.H."/>
            <person name="Cheng J.X."/>
            <person name="Dai P.F."/>
            <person name="Guo W.B."/>
            <person name="Han X.H."/>
            <person name="Huang E.J."/>
            <person name="Li L.F."/>
            <person name="Wei W."/>
            <person name="Gao Y.C."/>
            <person name="Liu J.Z."/>
            <person name="Shao H.Z."/>
            <person name="Wang X."/>
            <person name="Wang C.C."/>
            <person name="Yang T.C."/>
            <person name="Huo Q.B."/>
            <person name="Li W."/>
            <person name="Chen H.Y."/>
            <person name="Chen S.E."/>
            <person name="Zhou L.G."/>
            <person name="Ni X.B."/>
            <person name="Tian J.H."/>
            <person name="Sheng Y."/>
            <person name="Liu T."/>
            <person name="Pan Y.S."/>
            <person name="Xia L.Y."/>
            <person name="Li J."/>
            <person name="Zhao F."/>
            <person name="Cao W.C."/>
        </authorList>
    </citation>
    <scope>NUCLEOTIDE SEQUENCE</scope>
    <source>
        <strain evidence="4">Rmic-2018</strain>
    </source>
</reference>
<keyword evidence="5" id="KW-1185">Reference proteome</keyword>
<sequence>MIMRDAVVEGSGNFDHLGLFNVHPNLSTRAYNISAFIGNAATAAGIQSRDLRISSRVQRYLVCLVDSSEEKIASSQSGHLQFFRVFPMVLMMCLSVSKNAYETSAYEAASEYTSEGVIRGVLLEDSTRDIAASVVTLGNPTALVAKRLSKTTAVIVLFEGFRASTHLIYNEALLRCTLYRKQIDTCYHCGRPGHRVDVCPNPQGRICRQCGAPSPLPPNTTSVHPHANSVEATPRQLTGPAEHATRPLIS</sequence>
<gene>
    <name evidence="4" type="ORF">HPB51_004646</name>
</gene>
<feature type="region of interest" description="Disordered" evidence="2">
    <location>
        <begin position="218"/>
        <end position="250"/>
    </location>
</feature>
<keyword evidence="1" id="KW-0479">Metal-binding</keyword>
<feature type="domain" description="CCHC-type" evidence="3">
    <location>
        <begin position="186"/>
        <end position="201"/>
    </location>
</feature>
<dbReference type="SUPFAM" id="SSF57756">
    <property type="entry name" value="Retrovirus zinc finger-like domains"/>
    <property type="match status" value="1"/>
</dbReference>
<dbReference type="AlphaFoldDB" id="A0A9J6EFN9"/>
<proteinExistence type="predicted"/>
<dbReference type="GO" id="GO:0008270">
    <property type="term" value="F:zinc ion binding"/>
    <property type="evidence" value="ECO:0007669"/>
    <property type="project" value="UniProtKB-KW"/>
</dbReference>
<dbReference type="SMART" id="SM00343">
    <property type="entry name" value="ZnF_C2HC"/>
    <property type="match status" value="1"/>
</dbReference>
<keyword evidence="1" id="KW-0862">Zinc</keyword>
<evidence type="ECO:0000256" key="1">
    <source>
        <dbReference type="PROSITE-ProRule" id="PRU00047"/>
    </source>
</evidence>
<evidence type="ECO:0000256" key="2">
    <source>
        <dbReference type="SAM" id="MobiDB-lite"/>
    </source>
</evidence>
<dbReference type="InterPro" id="IPR001878">
    <property type="entry name" value="Znf_CCHC"/>
</dbReference>
<name>A0A9J6EFN9_RHIMP</name>